<evidence type="ECO:0000313" key="2">
    <source>
        <dbReference type="Proteomes" id="UP001165293"/>
    </source>
</evidence>
<sequence length="99" mass="10487">MANGKKGPKMDQKTVKRLLDGLTKDDAFRAKFESDAAGALESIGYTPVEGEALAGQCLQLQSGESLATAESIEADRAKLESSLVAVFHFDCPAALKATR</sequence>
<organism evidence="1 2">
    <name type="scientific">Noviluteimonas lactosilytica</name>
    <dbReference type="NCBI Taxonomy" id="2888523"/>
    <lineage>
        <taxon>Bacteria</taxon>
        <taxon>Pseudomonadati</taxon>
        <taxon>Pseudomonadota</taxon>
        <taxon>Gammaproteobacteria</taxon>
        <taxon>Lysobacterales</taxon>
        <taxon>Lysobacteraceae</taxon>
        <taxon>Noviluteimonas</taxon>
    </lineage>
</organism>
<dbReference type="InterPro" id="IPR030976">
    <property type="entry name" value="Mod_pep_NH_fam"/>
</dbReference>
<dbReference type="NCBIfam" id="TIGR04509">
    <property type="entry name" value="mod_pep_NH_fam"/>
    <property type="match status" value="1"/>
</dbReference>
<dbReference type="EMBL" id="JAJGAK010000001">
    <property type="protein sequence ID" value="MCC8363215.1"/>
    <property type="molecule type" value="Genomic_DNA"/>
</dbReference>
<keyword evidence="2" id="KW-1185">Reference proteome</keyword>
<dbReference type="RefSeq" id="WP_230526759.1">
    <property type="nucleotide sequence ID" value="NZ_JAJGAK010000001.1"/>
</dbReference>
<gene>
    <name evidence="1" type="ORF">LK996_09020</name>
</gene>
<reference evidence="1" key="1">
    <citation type="submission" date="2021-10" db="EMBL/GenBank/DDBJ databases">
        <authorList>
            <person name="Lyu M."/>
            <person name="Wang X."/>
            <person name="Meng X."/>
            <person name="Xu K."/>
        </authorList>
    </citation>
    <scope>NUCLEOTIDE SEQUENCE</scope>
    <source>
        <strain evidence="1">A6</strain>
    </source>
</reference>
<proteinExistence type="predicted"/>
<accession>A0ABS8JHY5</accession>
<protein>
    <submittedName>
        <fullName evidence="1">NHLP-related RiPP peptide</fullName>
    </submittedName>
</protein>
<comment type="caution">
    <text evidence="1">The sequence shown here is derived from an EMBL/GenBank/DDBJ whole genome shotgun (WGS) entry which is preliminary data.</text>
</comment>
<dbReference type="Proteomes" id="UP001165293">
    <property type="component" value="Unassembled WGS sequence"/>
</dbReference>
<name>A0ABS8JHY5_9GAMM</name>
<evidence type="ECO:0000313" key="1">
    <source>
        <dbReference type="EMBL" id="MCC8363215.1"/>
    </source>
</evidence>